<reference evidence="8" key="2">
    <citation type="journal article" date="2017" name="J. Med. Entomol.">
        <title>Transcriptome Analysis of the Triatoma infestans (Hemiptera: Reduviidae) Integument.</title>
        <authorList>
            <person name="Calderon-Fernandez G.M."/>
            <person name="Moriconi D.E."/>
            <person name="Dulbecco A.B."/>
            <person name="Juarez M.P."/>
        </authorList>
    </citation>
    <scope>NUCLEOTIDE SEQUENCE</scope>
    <source>
        <strain evidence="8">Int1</strain>
        <tissue evidence="8">Integument</tissue>
    </source>
</reference>
<dbReference type="InterPro" id="IPR001128">
    <property type="entry name" value="Cyt_P450"/>
</dbReference>
<evidence type="ECO:0000256" key="5">
    <source>
        <dbReference type="ARBA" id="ARBA00023004"/>
    </source>
</evidence>
<dbReference type="PANTHER" id="PTHR24302">
    <property type="entry name" value="CYTOCHROME P450 FAMILY 3"/>
    <property type="match status" value="1"/>
</dbReference>
<evidence type="ECO:0000256" key="1">
    <source>
        <dbReference type="ARBA" id="ARBA00010617"/>
    </source>
</evidence>
<dbReference type="Gene3D" id="1.10.630.10">
    <property type="entry name" value="Cytochrome P450"/>
    <property type="match status" value="1"/>
</dbReference>
<keyword evidence="6" id="KW-0503">Monooxygenase</keyword>
<dbReference type="InterPro" id="IPR050705">
    <property type="entry name" value="Cytochrome_P450_3A"/>
</dbReference>
<evidence type="ECO:0000256" key="6">
    <source>
        <dbReference type="ARBA" id="ARBA00023033"/>
    </source>
</evidence>
<name>A0A161MLX9_TRIIF</name>
<evidence type="ECO:0000256" key="4">
    <source>
        <dbReference type="ARBA" id="ARBA00023002"/>
    </source>
</evidence>
<dbReference type="GO" id="GO:0050649">
    <property type="term" value="F:testosterone 6-beta-hydroxylase activity"/>
    <property type="evidence" value="ECO:0007669"/>
    <property type="project" value="TreeGrafter"/>
</dbReference>
<dbReference type="PANTHER" id="PTHR24302:SF49">
    <property type="entry name" value="CYTOCHROME P450 3A-RELATED"/>
    <property type="match status" value="1"/>
</dbReference>
<dbReference type="InterPro" id="IPR036396">
    <property type="entry name" value="Cyt_P450_sf"/>
</dbReference>
<evidence type="ECO:0000256" key="2">
    <source>
        <dbReference type="ARBA" id="ARBA00022617"/>
    </source>
</evidence>
<dbReference type="EMBL" id="GEMB01004564">
    <property type="protein sequence ID" value="JAR98718.1"/>
    <property type="molecule type" value="Transcribed_RNA"/>
</dbReference>
<feature type="non-terminal residue" evidence="8">
    <location>
        <position position="1"/>
    </location>
</feature>
<sequence>EGVVVTSGEKWKLLRKPLNKLFNNKMLEESWDVFDKYGDTLTNLLAEKAAKHKPINIKHYISLYSLDCISKTHFLFISNELKNNSFDFMRKVETTFKEAFATAVRPTRWIKFIFDRTSEGIT</sequence>
<organism evidence="8">
    <name type="scientific">Triatoma infestans</name>
    <name type="common">Assassin bug</name>
    <dbReference type="NCBI Taxonomy" id="30076"/>
    <lineage>
        <taxon>Eukaryota</taxon>
        <taxon>Metazoa</taxon>
        <taxon>Ecdysozoa</taxon>
        <taxon>Arthropoda</taxon>
        <taxon>Hexapoda</taxon>
        <taxon>Insecta</taxon>
        <taxon>Pterygota</taxon>
        <taxon>Neoptera</taxon>
        <taxon>Paraneoptera</taxon>
        <taxon>Hemiptera</taxon>
        <taxon>Heteroptera</taxon>
        <taxon>Panheteroptera</taxon>
        <taxon>Cimicomorpha</taxon>
        <taxon>Reduviidae</taxon>
        <taxon>Triatominae</taxon>
        <taxon>Triatoma</taxon>
    </lineage>
</organism>
<dbReference type="GO" id="GO:0016712">
    <property type="term" value="F:oxidoreductase activity, acting on paired donors, with incorporation or reduction of molecular oxygen, reduced flavin or flavoprotein as one donor, and incorporation of one atom of oxygen"/>
    <property type="evidence" value="ECO:0007669"/>
    <property type="project" value="UniProtKB-EC"/>
</dbReference>
<protein>
    <submittedName>
        <fullName evidence="8">Cytochrome P450</fullName>
        <ecNumber evidence="8">1.14.-.-</ecNumber>
    </submittedName>
</protein>
<dbReference type="GO" id="GO:0008202">
    <property type="term" value="P:steroid metabolic process"/>
    <property type="evidence" value="ECO:0007669"/>
    <property type="project" value="TreeGrafter"/>
</dbReference>
<proteinExistence type="inferred from homology"/>
<dbReference type="AlphaFoldDB" id="A0A161MLX9"/>
<evidence type="ECO:0000313" key="8">
    <source>
        <dbReference type="EMBL" id="JAR98718.1"/>
    </source>
</evidence>
<comment type="similarity">
    <text evidence="1">Belongs to the cytochrome P450 family.</text>
</comment>
<comment type="catalytic activity">
    <reaction evidence="7">
        <text>an organic molecule + reduced [NADPH--hemoprotein reductase] + O2 = an alcohol + oxidized [NADPH--hemoprotein reductase] + H2O + H(+)</text>
        <dbReference type="Rhea" id="RHEA:17149"/>
        <dbReference type="Rhea" id="RHEA-COMP:11964"/>
        <dbReference type="Rhea" id="RHEA-COMP:11965"/>
        <dbReference type="ChEBI" id="CHEBI:15377"/>
        <dbReference type="ChEBI" id="CHEBI:15378"/>
        <dbReference type="ChEBI" id="CHEBI:15379"/>
        <dbReference type="ChEBI" id="CHEBI:30879"/>
        <dbReference type="ChEBI" id="CHEBI:57618"/>
        <dbReference type="ChEBI" id="CHEBI:58210"/>
        <dbReference type="ChEBI" id="CHEBI:142491"/>
        <dbReference type="EC" id="1.14.14.1"/>
    </reaction>
</comment>
<dbReference type="GO" id="GO:0005506">
    <property type="term" value="F:iron ion binding"/>
    <property type="evidence" value="ECO:0007669"/>
    <property type="project" value="InterPro"/>
</dbReference>
<evidence type="ECO:0000256" key="7">
    <source>
        <dbReference type="ARBA" id="ARBA00047827"/>
    </source>
</evidence>
<dbReference type="Pfam" id="PF00067">
    <property type="entry name" value="p450"/>
    <property type="match status" value="1"/>
</dbReference>
<dbReference type="SUPFAM" id="SSF48264">
    <property type="entry name" value="Cytochrome P450"/>
    <property type="match status" value="1"/>
</dbReference>
<reference evidence="8" key="1">
    <citation type="submission" date="2016-04" db="EMBL/GenBank/DDBJ databases">
        <authorList>
            <person name="Calderon-Fernandez G.M.Sr."/>
        </authorList>
    </citation>
    <scope>NUCLEOTIDE SEQUENCE</scope>
    <source>
        <strain evidence="8">Int1</strain>
        <tissue evidence="8">Integument</tissue>
    </source>
</reference>
<dbReference type="GO" id="GO:0070989">
    <property type="term" value="P:oxidative demethylation"/>
    <property type="evidence" value="ECO:0007669"/>
    <property type="project" value="TreeGrafter"/>
</dbReference>
<keyword evidence="5" id="KW-0408">Iron</keyword>
<accession>A0A161MLX9</accession>
<dbReference type="EC" id="1.14.-.-" evidence="8"/>
<keyword evidence="2" id="KW-0349">Heme</keyword>
<dbReference type="GO" id="GO:0020037">
    <property type="term" value="F:heme binding"/>
    <property type="evidence" value="ECO:0007669"/>
    <property type="project" value="InterPro"/>
</dbReference>
<keyword evidence="3" id="KW-0479">Metal-binding</keyword>
<keyword evidence="4 8" id="KW-0560">Oxidoreductase</keyword>
<feature type="non-terminal residue" evidence="8">
    <location>
        <position position="122"/>
    </location>
</feature>
<evidence type="ECO:0000256" key="3">
    <source>
        <dbReference type="ARBA" id="ARBA00022723"/>
    </source>
</evidence>